<name>A0ABR9CPA1_9HYPH</name>
<evidence type="ECO:0000313" key="9">
    <source>
        <dbReference type="Proteomes" id="UP000632063"/>
    </source>
</evidence>
<evidence type="ECO:0000256" key="1">
    <source>
        <dbReference type="ARBA" id="ARBA00001033"/>
    </source>
</evidence>
<dbReference type="CDD" id="cd01639">
    <property type="entry name" value="IMPase"/>
    <property type="match status" value="1"/>
</dbReference>
<dbReference type="RefSeq" id="WP_192148707.1">
    <property type="nucleotide sequence ID" value="NZ_JACYXI010000008.1"/>
</dbReference>
<dbReference type="Gene3D" id="3.40.190.80">
    <property type="match status" value="1"/>
</dbReference>
<comment type="similarity">
    <text evidence="3 7">Belongs to the inositol monophosphatase superfamily.</text>
</comment>
<proteinExistence type="inferred from homology"/>
<dbReference type="PRINTS" id="PR01959">
    <property type="entry name" value="SBIMPHPHTASE"/>
</dbReference>
<accession>A0ABR9CPA1</accession>
<evidence type="ECO:0000256" key="5">
    <source>
        <dbReference type="ARBA" id="ARBA00022801"/>
    </source>
</evidence>
<dbReference type="InterPro" id="IPR020550">
    <property type="entry name" value="Inositol_monophosphatase_CS"/>
</dbReference>
<evidence type="ECO:0000256" key="6">
    <source>
        <dbReference type="ARBA" id="ARBA00022842"/>
    </source>
</evidence>
<reference evidence="8 9" key="2">
    <citation type="journal article" date="2021" name="Int. J. Syst. Evol. Microbiol.">
        <title>Roseibium litorale sp. nov., isolated from a tidal flat sediment and proposal for the reclassification of Labrenzia polysiphoniae as Roseibium polysiphoniae comb. nov.</title>
        <authorList>
            <person name="Liu Y."/>
            <person name="Pei T."/>
            <person name="Du J."/>
            <person name="Chao M."/>
            <person name="Deng M.R."/>
            <person name="Zhu H."/>
        </authorList>
    </citation>
    <scope>NUCLEOTIDE SEQUENCE [LARGE SCALE GENOMIC DNA]</scope>
    <source>
        <strain evidence="8 9">4C16A</strain>
    </source>
</reference>
<dbReference type="PANTHER" id="PTHR20854:SF4">
    <property type="entry name" value="INOSITOL-1-MONOPHOSPHATASE-RELATED"/>
    <property type="match status" value="1"/>
</dbReference>
<evidence type="ECO:0000256" key="2">
    <source>
        <dbReference type="ARBA" id="ARBA00001946"/>
    </source>
</evidence>
<dbReference type="InterPro" id="IPR022337">
    <property type="entry name" value="Inositol_monophosphatase_SuhB"/>
</dbReference>
<evidence type="ECO:0000256" key="4">
    <source>
        <dbReference type="ARBA" id="ARBA00022723"/>
    </source>
</evidence>
<dbReference type="EMBL" id="JACYXI010000008">
    <property type="protein sequence ID" value="MBD8892578.1"/>
    <property type="molecule type" value="Genomic_DNA"/>
</dbReference>
<comment type="caution">
    <text evidence="8">The sequence shown here is derived from an EMBL/GenBank/DDBJ whole genome shotgun (WGS) entry which is preliminary data.</text>
</comment>
<keyword evidence="4 7" id="KW-0479">Metal-binding</keyword>
<sequence>MTTMDLNTASLLTLAEAAARAGGEALMSRFHALKEGEVSKKGQADYVSEADTAAEAAIAEVLRADGASFGFLGEETGFSAGTRPEMWVVDPLDGTSNFVWGIPYFAVSIALCDGEGEILGVVYDPVRGEMFSAIRGQGVWLNGTPLPQLAAKPASEAMVSVSMPVPGQLKVIGKDRFFSGLQAAMDQTAGIRRLGSAALDLAYVGCGRLDGYFEDGLSYYDLAAGKLIAQEAGALVTDINGVPAREGSVFAGHPDMHRWLMERFGV</sequence>
<evidence type="ECO:0000313" key="8">
    <source>
        <dbReference type="EMBL" id="MBD8892578.1"/>
    </source>
</evidence>
<dbReference type="InterPro" id="IPR000760">
    <property type="entry name" value="Inositol_monophosphatase-like"/>
</dbReference>
<keyword evidence="6 7" id="KW-0460">Magnesium</keyword>
<dbReference type="Proteomes" id="UP000632063">
    <property type="component" value="Unassembled WGS sequence"/>
</dbReference>
<gene>
    <name evidence="8" type="ORF">IG616_13580</name>
</gene>
<protein>
    <recommendedName>
        <fullName evidence="7">Inositol-1-monophosphatase</fullName>
        <ecNumber evidence="7">3.1.3.25</ecNumber>
    </recommendedName>
</protein>
<dbReference type="PRINTS" id="PR00377">
    <property type="entry name" value="IMPHPHTASES"/>
</dbReference>
<evidence type="ECO:0000256" key="3">
    <source>
        <dbReference type="ARBA" id="ARBA00009759"/>
    </source>
</evidence>
<reference evidence="9" key="1">
    <citation type="submission" date="2020-09" db="EMBL/GenBank/DDBJ databases">
        <title>The genome sequence of strain Labrenzia suaedae 4C16A.</title>
        <authorList>
            <person name="Liu Y."/>
        </authorList>
    </citation>
    <scope>NUCLEOTIDE SEQUENCE [LARGE SCALE GENOMIC DNA]</scope>
    <source>
        <strain evidence="9">4C16A</strain>
    </source>
</reference>
<comment type="catalytic activity">
    <reaction evidence="1 7">
        <text>a myo-inositol phosphate + H2O = myo-inositol + phosphate</text>
        <dbReference type="Rhea" id="RHEA:24056"/>
        <dbReference type="ChEBI" id="CHEBI:15377"/>
        <dbReference type="ChEBI" id="CHEBI:17268"/>
        <dbReference type="ChEBI" id="CHEBI:43474"/>
        <dbReference type="ChEBI" id="CHEBI:84139"/>
        <dbReference type="EC" id="3.1.3.25"/>
    </reaction>
</comment>
<dbReference type="Gene3D" id="3.30.540.10">
    <property type="entry name" value="Fructose-1,6-Bisphosphatase, subunit A, domain 1"/>
    <property type="match status" value="1"/>
</dbReference>
<dbReference type="InterPro" id="IPR033942">
    <property type="entry name" value="IMPase"/>
</dbReference>
<organism evidence="8 9">
    <name type="scientific">Roseibium litorale</name>
    <dbReference type="NCBI Taxonomy" id="2803841"/>
    <lineage>
        <taxon>Bacteria</taxon>
        <taxon>Pseudomonadati</taxon>
        <taxon>Pseudomonadota</taxon>
        <taxon>Alphaproteobacteria</taxon>
        <taxon>Hyphomicrobiales</taxon>
        <taxon>Stappiaceae</taxon>
        <taxon>Roseibium</taxon>
    </lineage>
</organism>
<dbReference type="EC" id="3.1.3.25" evidence="7"/>
<dbReference type="PROSITE" id="PS00630">
    <property type="entry name" value="IMP_2"/>
    <property type="match status" value="1"/>
</dbReference>
<dbReference type="PANTHER" id="PTHR20854">
    <property type="entry name" value="INOSITOL MONOPHOSPHATASE"/>
    <property type="match status" value="1"/>
</dbReference>
<keyword evidence="5 7" id="KW-0378">Hydrolase</keyword>
<dbReference type="Pfam" id="PF00459">
    <property type="entry name" value="Inositol_P"/>
    <property type="match status" value="1"/>
</dbReference>
<keyword evidence="9" id="KW-1185">Reference proteome</keyword>
<comment type="cofactor">
    <cofactor evidence="2 7">
        <name>Mg(2+)</name>
        <dbReference type="ChEBI" id="CHEBI:18420"/>
    </cofactor>
</comment>
<evidence type="ECO:0000256" key="7">
    <source>
        <dbReference type="RuleBase" id="RU364068"/>
    </source>
</evidence>
<dbReference type="SUPFAM" id="SSF56655">
    <property type="entry name" value="Carbohydrate phosphatase"/>
    <property type="match status" value="1"/>
</dbReference>